<name>A0A424YB37_9FIRM</name>
<dbReference type="NCBIfam" id="TIGR00129">
    <property type="entry name" value="fdhD_narQ"/>
    <property type="match status" value="1"/>
</dbReference>
<dbReference type="Proteomes" id="UP000285138">
    <property type="component" value="Unassembled WGS sequence"/>
</dbReference>
<evidence type="ECO:0000256" key="1">
    <source>
        <dbReference type="ARBA" id="ARBA00022490"/>
    </source>
</evidence>
<dbReference type="Pfam" id="PF02634">
    <property type="entry name" value="FdhD-NarQ"/>
    <property type="match status" value="1"/>
</dbReference>
<proteinExistence type="predicted"/>
<dbReference type="GO" id="GO:0006777">
    <property type="term" value="P:Mo-molybdopterin cofactor biosynthetic process"/>
    <property type="evidence" value="ECO:0007669"/>
    <property type="project" value="UniProtKB-KW"/>
</dbReference>
<dbReference type="EMBL" id="QZAA01000221">
    <property type="protein sequence ID" value="RQD74048.1"/>
    <property type="molecule type" value="Genomic_DNA"/>
</dbReference>
<comment type="caution">
    <text evidence="3">The sequence shown here is derived from an EMBL/GenBank/DDBJ whole genome shotgun (WGS) entry which is preliminary data.</text>
</comment>
<gene>
    <name evidence="3" type="primary">fdhD</name>
    <name evidence="3" type="ORF">D5R97_08390</name>
</gene>
<accession>A0A424YB37</accession>
<dbReference type="PANTHER" id="PTHR30592">
    <property type="entry name" value="FORMATE DEHYDROGENASE"/>
    <property type="match status" value="1"/>
</dbReference>
<dbReference type="Gene3D" id="3.40.140.10">
    <property type="entry name" value="Cytidine Deaminase, domain 2"/>
    <property type="match status" value="1"/>
</dbReference>
<protein>
    <submittedName>
        <fullName evidence="3">Formate dehydrogenase accessory sulfurtransferase FdhD</fullName>
    </submittedName>
</protein>
<dbReference type="GO" id="GO:0016783">
    <property type="term" value="F:sulfurtransferase activity"/>
    <property type="evidence" value="ECO:0007669"/>
    <property type="project" value="InterPro"/>
</dbReference>
<dbReference type="InterPro" id="IPR016193">
    <property type="entry name" value="Cytidine_deaminase-like"/>
</dbReference>
<evidence type="ECO:0000313" key="4">
    <source>
        <dbReference type="Proteomes" id="UP000285138"/>
    </source>
</evidence>
<sequence length="154" mass="16871">KGTIFFSVLDSLTSKPIETEIYFSPAQISTLMKDLQKRADLFRQTGGVHSSALGTAEGIISFCEDIGRHNAVDKLLGECIDKEISLEDKMLITSGRLSSEILLKAAKIGIPVLLSRAAPSSLSVELARKLGITMVGFIRGKRMNIYAGEWRIKE</sequence>
<reference evidence="3 4" key="1">
    <citation type="submission" date="2018-08" db="EMBL/GenBank/DDBJ databases">
        <title>The metabolism and importance of syntrophic acetate oxidation coupled to methane or sulfide production in haloalkaline environments.</title>
        <authorList>
            <person name="Timmers P.H.A."/>
            <person name="Vavourakis C.D."/>
            <person name="Sorokin D.Y."/>
            <person name="Sinninghe Damste J.S."/>
            <person name="Muyzer G."/>
            <person name="Stams A.J.M."/>
            <person name="Plugge C.M."/>
        </authorList>
    </citation>
    <scope>NUCLEOTIDE SEQUENCE [LARGE SCALE GENOMIC DNA]</scope>
    <source>
        <strain evidence="3">MSAO_Bac1</strain>
    </source>
</reference>
<dbReference type="InterPro" id="IPR003786">
    <property type="entry name" value="FdhD"/>
</dbReference>
<feature type="non-terminal residue" evidence="3">
    <location>
        <position position="1"/>
    </location>
</feature>
<keyword evidence="3" id="KW-0808">Transferase</keyword>
<evidence type="ECO:0000313" key="3">
    <source>
        <dbReference type="EMBL" id="RQD74048.1"/>
    </source>
</evidence>
<keyword evidence="2" id="KW-0501">Molybdenum cofactor biosynthesis</keyword>
<evidence type="ECO:0000256" key="2">
    <source>
        <dbReference type="ARBA" id="ARBA00023150"/>
    </source>
</evidence>
<dbReference type="AlphaFoldDB" id="A0A424YB37"/>
<organism evidence="3 4">
    <name type="scientific">Candidatus Syntrophonatronum acetioxidans</name>
    <dbReference type="NCBI Taxonomy" id="1795816"/>
    <lineage>
        <taxon>Bacteria</taxon>
        <taxon>Bacillati</taxon>
        <taxon>Bacillota</taxon>
        <taxon>Clostridia</taxon>
        <taxon>Eubacteriales</taxon>
        <taxon>Syntrophomonadaceae</taxon>
        <taxon>Candidatus Syntrophonatronum</taxon>
    </lineage>
</organism>
<keyword evidence="1" id="KW-0963">Cytoplasm</keyword>
<dbReference type="SUPFAM" id="SSF53927">
    <property type="entry name" value="Cytidine deaminase-like"/>
    <property type="match status" value="1"/>
</dbReference>
<dbReference type="PANTHER" id="PTHR30592:SF1">
    <property type="entry name" value="SULFUR CARRIER PROTEIN FDHD"/>
    <property type="match status" value="1"/>
</dbReference>